<comment type="caution">
    <text evidence="1">The sequence shown here is derived from an EMBL/GenBank/DDBJ whole genome shotgun (WGS) entry which is preliminary data.</text>
</comment>
<protein>
    <recommendedName>
        <fullName evidence="3">Hsp20/alpha crystallin family protein</fullName>
    </recommendedName>
</protein>
<dbReference type="Proteomes" id="UP000281431">
    <property type="component" value="Unassembled WGS sequence"/>
</dbReference>
<name>A0A3N6PNY1_NATCH</name>
<evidence type="ECO:0000313" key="1">
    <source>
        <dbReference type="EMBL" id="RQH00826.1"/>
    </source>
</evidence>
<gene>
    <name evidence="1" type="ORF">EA472_09325</name>
</gene>
<proteinExistence type="predicted"/>
<dbReference type="AlphaFoldDB" id="A0A3N6PNY1"/>
<evidence type="ECO:0000313" key="2">
    <source>
        <dbReference type="Proteomes" id="UP000281431"/>
    </source>
</evidence>
<accession>A0A3N6PNY1</accession>
<dbReference type="CDD" id="cd00298">
    <property type="entry name" value="ACD_sHsps_p23-like"/>
    <property type="match status" value="1"/>
</dbReference>
<keyword evidence="2" id="KW-1185">Reference proteome</keyword>
<dbReference type="EMBL" id="REFZ01000005">
    <property type="protein sequence ID" value="RQH00826.1"/>
    <property type="molecule type" value="Genomic_DNA"/>
</dbReference>
<dbReference type="OrthoDB" id="201407at2157"/>
<organism evidence="1 2">
    <name type="scientific">Natrarchaeobius chitinivorans</name>
    <dbReference type="NCBI Taxonomy" id="1679083"/>
    <lineage>
        <taxon>Archaea</taxon>
        <taxon>Methanobacteriati</taxon>
        <taxon>Methanobacteriota</taxon>
        <taxon>Stenosarchaea group</taxon>
        <taxon>Halobacteria</taxon>
        <taxon>Halobacteriales</taxon>
        <taxon>Natrialbaceae</taxon>
        <taxon>Natrarchaeobius</taxon>
    </lineage>
</organism>
<reference evidence="1 2" key="1">
    <citation type="submission" date="2018-10" db="EMBL/GenBank/DDBJ databases">
        <title>Natrarchaeobius chitinivorans gen. nov., sp. nov., and Natrarchaeobius haloalkaliphilus sp. nov., alkaliphilic, chitin-utilizing haloarchaea from hypersaline alkaline lakes.</title>
        <authorList>
            <person name="Sorokin D.Y."/>
            <person name="Elcheninov A.G."/>
            <person name="Kostrikina N.A."/>
            <person name="Bale N.J."/>
            <person name="Sinninghe Damste J.S."/>
            <person name="Khijniak T.V."/>
            <person name="Kublanov I.V."/>
            <person name="Toshchakov S.V."/>
        </authorList>
    </citation>
    <scope>NUCLEOTIDE SEQUENCE [LARGE SCALE GENOMIC DNA]</scope>
    <source>
        <strain evidence="1 2">AArcht7</strain>
    </source>
</reference>
<sequence>MSPSTFARTGAFRTRIVHDRDGDRVAFVVDAIPATADDVRVEAGSSRVRIRIRTDAREYDRTFPSPSGQYFTDERSAVLTNGILTVTVGTAGRPRP</sequence>
<evidence type="ECO:0008006" key="3">
    <source>
        <dbReference type="Google" id="ProtNLM"/>
    </source>
</evidence>